<dbReference type="AlphaFoldDB" id="A0A2G5B167"/>
<evidence type="ECO:0000313" key="2">
    <source>
        <dbReference type="Proteomes" id="UP000242474"/>
    </source>
</evidence>
<protein>
    <submittedName>
        <fullName evidence="1">Uncharacterized protein</fullName>
    </submittedName>
</protein>
<name>A0A2G5B167_COERN</name>
<accession>A0A2G5B167</accession>
<keyword evidence="2" id="KW-1185">Reference proteome</keyword>
<dbReference type="Proteomes" id="UP000242474">
    <property type="component" value="Unassembled WGS sequence"/>
</dbReference>
<reference evidence="1 2" key="1">
    <citation type="journal article" date="2015" name="Genome Biol. Evol.">
        <title>Phylogenomic analyses indicate that early fungi evolved digesting cell walls of algal ancestors of land plants.</title>
        <authorList>
            <person name="Chang Y."/>
            <person name="Wang S."/>
            <person name="Sekimoto S."/>
            <person name="Aerts A.L."/>
            <person name="Choi C."/>
            <person name="Clum A."/>
            <person name="LaButti K.M."/>
            <person name="Lindquist E.A."/>
            <person name="Yee Ngan C."/>
            <person name="Ohm R.A."/>
            <person name="Salamov A.A."/>
            <person name="Grigoriev I.V."/>
            <person name="Spatafora J.W."/>
            <person name="Berbee M.L."/>
        </authorList>
    </citation>
    <scope>NUCLEOTIDE SEQUENCE [LARGE SCALE GENOMIC DNA]</scope>
    <source>
        <strain evidence="1 2">NRRL 1564</strain>
    </source>
</reference>
<sequence>MSLPRSSTNDYSHLTEEEYFSQRGVSIDFIYSVQNYENEQYEDYPIETTDAISISSLLERLNEKYPLLLKGKHLKKLLKKKYDWDAKDEDYGFIETDDVISFTQANKVGHSTLTFYFRTFPTV</sequence>
<dbReference type="EMBL" id="KZ303576">
    <property type="protein sequence ID" value="PIA12756.1"/>
    <property type="molecule type" value="Genomic_DNA"/>
</dbReference>
<organism evidence="1 2">
    <name type="scientific">Coemansia reversa (strain ATCC 12441 / NRRL 1564)</name>
    <dbReference type="NCBI Taxonomy" id="763665"/>
    <lineage>
        <taxon>Eukaryota</taxon>
        <taxon>Fungi</taxon>
        <taxon>Fungi incertae sedis</taxon>
        <taxon>Zoopagomycota</taxon>
        <taxon>Kickxellomycotina</taxon>
        <taxon>Kickxellomycetes</taxon>
        <taxon>Kickxellales</taxon>
        <taxon>Kickxellaceae</taxon>
        <taxon>Coemansia</taxon>
    </lineage>
</organism>
<gene>
    <name evidence="1" type="ORF">COEREDRAFT_90074</name>
</gene>
<evidence type="ECO:0000313" key="1">
    <source>
        <dbReference type="EMBL" id="PIA12756.1"/>
    </source>
</evidence>
<proteinExistence type="predicted"/>